<organism evidence="13 14">
    <name type="scientific">Labrus bergylta</name>
    <name type="common">ballan wrasse</name>
    <dbReference type="NCBI Taxonomy" id="56723"/>
    <lineage>
        <taxon>Eukaryota</taxon>
        <taxon>Metazoa</taxon>
        <taxon>Chordata</taxon>
        <taxon>Craniata</taxon>
        <taxon>Vertebrata</taxon>
        <taxon>Euteleostomi</taxon>
        <taxon>Actinopterygii</taxon>
        <taxon>Neopterygii</taxon>
        <taxon>Teleostei</taxon>
        <taxon>Neoteleostei</taxon>
        <taxon>Acanthomorphata</taxon>
        <taxon>Eupercaria</taxon>
        <taxon>Labriformes</taxon>
        <taxon>Labridae</taxon>
        <taxon>Labrus</taxon>
    </lineage>
</organism>
<evidence type="ECO:0000256" key="5">
    <source>
        <dbReference type="ARBA" id="ARBA00022833"/>
    </source>
</evidence>
<keyword evidence="11" id="KW-1133">Transmembrane helix</keyword>
<keyword evidence="14" id="KW-1185">Reference proteome</keyword>
<accession>A0A3Q3ETV3</accession>
<keyword evidence="2" id="KW-0479">Metal-binding</keyword>
<dbReference type="Gene3D" id="3.30.160.60">
    <property type="entry name" value="Classic Zinc Finger"/>
    <property type="match status" value="2"/>
</dbReference>
<evidence type="ECO:0000256" key="6">
    <source>
        <dbReference type="ARBA" id="ARBA00023015"/>
    </source>
</evidence>
<keyword evidence="5" id="KW-0862">Zinc</keyword>
<dbReference type="InParanoid" id="A0A3Q3ETV3"/>
<evidence type="ECO:0000256" key="3">
    <source>
        <dbReference type="ARBA" id="ARBA00022737"/>
    </source>
</evidence>
<dbReference type="GO" id="GO:0008270">
    <property type="term" value="F:zinc ion binding"/>
    <property type="evidence" value="ECO:0007669"/>
    <property type="project" value="UniProtKB-KW"/>
</dbReference>
<dbReference type="InterPro" id="IPR013087">
    <property type="entry name" value="Znf_C2H2_type"/>
</dbReference>
<name>A0A3Q3ETV3_9LABR</name>
<evidence type="ECO:0000256" key="7">
    <source>
        <dbReference type="ARBA" id="ARBA00023163"/>
    </source>
</evidence>
<dbReference type="GO" id="GO:0005634">
    <property type="term" value="C:nucleus"/>
    <property type="evidence" value="ECO:0007669"/>
    <property type="project" value="UniProtKB-SubCell"/>
</dbReference>
<feature type="region of interest" description="Disordered" evidence="10">
    <location>
        <begin position="1"/>
        <end position="27"/>
    </location>
</feature>
<keyword evidence="11" id="KW-0812">Transmembrane</keyword>
<feature type="compositionally biased region" description="Basic and acidic residues" evidence="10">
    <location>
        <begin position="17"/>
        <end position="27"/>
    </location>
</feature>
<dbReference type="AlphaFoldDB" id="A0A3Q3ETV3"/>
<dbReference type="InterPro" id="IPR050717">
    <property type="entry name" value="C2H2-ZF_Transcription_Reg"/>
</dbReference>
<evidence type="ECO:0000259" key="12">
    <source>
        <dbReference type="PROSITE" id="PS50157"/>
    </source>
</evidence>
<dbReference type="SUPFAM" id="SSF57667">
    <property type="entry name" value="beta-beta-alpha zinc fingers"/>
    <property type="match status" value="1"/>
</dbReference>
<reference evidence="13" key="1">
    <citation type="submission" date="2025-08" db="UniProtKB">
        <authorList>
            <consortium name="Ensembl"/>
        </authorList>
    </citation>
    <scope>IDENTIFICATION</scope>
</reference>
<reference evidence="13" key="2">
    <citation type="submission" date="2025-09" db="UniProtKB">
        <authorList>
            <consortium name="Ensembl"/>
        </authorList>
    </citation>
    <scope>IDENTIFICATION</scope>
</reference>
<proteinExistence type="predicted"/>
<evidence type="ECO:0000256" key="1">
    <source>
        <dbReference type="ARBA" id="ARBA00004123"/>
    </source>
</evidence>
<feature type="region of interest" description="Disordered" evidence="10">
    <location>
        <begin position="92"/>
        <end position="115"/>
    </location>
</feature>
<dbReference type="FunFam" id="3.30.160.60:FF:002343">
    <property type="entry name" value="Zinc finger protein 33A"/>
    <property type="match status" value="1"/>
</dbReference>
<evidence type="ECO:0000256" key="10">
    <source>
        <dbReference type="SAM" id="MobiDB-lite"/>
    </source>
</evidence>
<evidence type="ECO:0000256" key="11">
    <source>
        <dbReference type="SAM" id="Phobius"/>
    </source>
</evidence>
<dbReference type="GO" id="GO:0000981">
    <property type="term" value="F:DNA-binding transcription factor activity, RNA polymerase II-specific"/>
    <property type="evidence" value="ECO:0007669"/>
    <property type="project" value="TreeGrafter"/>
</dbReference>
<keyword evidence="8" id="KW-0539">Nucleus</keyword>
<evidence type="ECO:0000256" key="9">
    <source>
        <dbReference type="PROSITE-ProRule" id="PRU00042"/>
    </source>
</evidence>
<keyword evidence="11" id="KW-0472">Membrane</keyword>
<feature type="domain" description="C2H2-type" evidence="12">
    <location>
        <begin position="60"/>
        <end position="87"/>
    </location>
</feature>
<dbReference type="PANTHER" id="PTHR14196:SF0">
    <property type="entry name" value="PROTEIN BOWEL"/>
    <property type="match status" value="1"/>
</dbReference>
<evidence type="ECO:0000256" key="8">
    <source>
        <dbReference type="ARBA" id="ARBA00023242"/>
    </source>
</evidence>
<dbReference type="Ensembl" id="ENSLBET00000011392.1">
    <property type="protein sequence ID" value="ENSLBEP00000010813.1"/>
    <property type="gene ID" value="ENSLBEG00000008350.1"/>
</dbReference>
<dbReference type="PROSITE" id="PS00028">
    <property type="entry name" value="ZINC_FINGER_C2H2_1"/>
    <property type="match status" value="1"/>
</dbReference>
<dbReference type="SMART" id="SM00355">
    <property type="entry name" value="ZnF_C2H2"/>
    <property type="match status" value="2"/>
</dbReference>
<protein>
    <recommendedName>
        <fullName evidence="12">C2H2-type domain-containing protein</fullName>
    </recommendedName>
</protein>
<dbReference type="GO" id="GO:0000977">
    <property type="term" value="F:RNA polymerase II transcription regulatory region sequence-specific DNA binding"/>
    <property type="evidence" value="ECO:0007669"/>
    <property type="project" value="TreeGrafter"/>
</dbReference>
<evidence type="ECO:0000313" key="13">
    <source>
        <dbReference type="Ensembl" id="ENSLBEP00000010813.1"/>
    </source>
</evidence>
<dbReference type="PROSITE" id="PS50157">
    <property type="entry name" value="ZINC_FINGER_C2H2_2"/>
    <property type="match status" value="2"/>
</dbReference>
<keyword evidence="7" id="KW-0804">Transcription</keyword>
<dbReference type="PANTHER" id="PTHR14196">
    <property type="entry name" value="ODD-SKIPPED - RELATED"/>
    <property type="match status" value="1"/>
</dbReference>
<sequence length="155" mass="17986">MNPGAARSDFPLQGPKSTDDDSRNEEESHKKTFSCDVCGKKFLSVYSLIHSRLHTGEKPYTCNLCGKSLRDLRALSRHKLFHSAGNATTFAAREESHVPDARSAERSPEDAQRGEDRVQRVREGFYFLFNFTFIIYLFIYIFYILFFIFFIFLSF</sequence>
<dbReference type="Proteomes" id="UP000261660">
    <property type="component" value="Unplaced"/>
</dbReference>
<dbReference type="InterPro" id="IPR036236">
    <property type="entry name" value="Znf_C2H2_sf"/>
</dbReference>
<keyword evidence="4 9" id="KW-0863">Zinc-finger</keyword>
<evidence type="ECO:0000256" key="2">
    <source>
        <dbReference type="ARBA" id="ARBA00022723"/>
    </source>
</evidence>
<evidence type="ECO:0000256" key="4">
    <source>
        <dbReference type="ARBA" id="ARBA00022771"/>
    </source>
</evidence>
<keyword evidence="3" id="KW-0677">Repeat</keyword>
<dbReference type="STRING" id="56723.ENSLBEP00000010813"/>
<evidence type="ECO:0000313" key="14">
    <source>
        <dbReference type="Proteomes" id="UP000261660"/>
    </source>
</evidence>
<dbReference type="Pfam" id="PF00096">
    <property type="entry name" value="zf-C2H2"/>
    <property type="match status" value="1"/>
</dbReference>
<feature type="domain" description="C2H2-type" evidence="12">
    <location>
        <begin position="33"/>
        <end position="59"/>
    </location>
</feature>
<feature type="transmembrane region" description="Helical" evidence="11">
    <location>
        <begin position="127"/>
        <end position="153"/>
    </location>
</feature>
<keyword evidence="6" id="KW-0805">Transcription regulation</keyword>
<comment type="subcellular location">
    <subcellularLocation>
        <location evidence="1">Nucleus</location>
    </subcellularLocation>
</comment>